<dbReference type="AlphaFoldDB" id="A0A919P528"/>
<dbReference type="RefSeq" id="WP_203751828.1">
    <property type="nucleotide sequence ID" value="NZ_BONK01000005.1"/>
</dbReference>
<evidence type="ECO:0000313" key="3">
    <source>
        <dbReference type="Proteomes" id="UP000632740"/>
    </source>
</evidence>
<evidence type="ECO:0000259" key="1">
    <source>
        <dbReference type="PROSITE" id="PS50943"/>
    </source>
</evidence>
<proteinExistence type="predicted"/>
<dbReference type="Gene3D" id="1.10.260.40">
    <property type="entry name" value="lambda repressor-like DNA-binding domains"/>
    <property type="match status" value="1"/>
</dbReference>
<dbReference type="InterPro" id="IPR001387">
    <property type="entry name" value="Cro/C1-type_HTH"/>
</dbReference>
<name>A0A919P528_9CELL</name>
<protein>
    <submittedName>
        <fullName evidence="2">XRE family transcriptional regulator</fullName>
    </submittedName>
</protein>
<sequence>MTEISGLSSGLPAKLNRLFETMRPPGAPDREYTHEEVARGVAEAGGPTISATYVWMLRTGKRDNPTKRHLEALARFFGVSPAYFFDEDQGPHIDEQLAAAAALRDAGVRAVALRASGLSPASLEALMLMLERVRELEHQHGTNKGAVNGGSEPAATG</sequence>
<comment type="caution">
    <text evidence="2">The sequence shown here is derived from an EMBL/GenBank/DDBJ whole genome shotgun (WGS) entry which is preliminary data.</text>
</comment>
<dbReference type="GO" id="GO:0003677">
    <property type="term" value="F:DNA binding"/>
    <property type="evidence" value="ECO:0007669"/>
    <property type="project" value="InterPro"/>
</dbReference>
<accession>A0A919P528</accession>
<feature type="domain" description="HTH cro/C1-type" evidence="1">
    <location>
        <begin position="49"/>
        <end position="84"/>
    </location>
</feature>
<evidence type="ECO:0000313" key="2">
    <source>
        <dbReference type="EMBL" id="GIG21149.1"/>
    </source>
</evidence>
<dbReference type="InterPro" id="IPR010982">
    <property type="entry name" value="Lambda_DNA-bd_dom_sf"/>
</dbReference>
<gene>
    <name evidence="2" type="ORF">Cch01nite_18730</name>
</gene>
<dbReference type="EMBL" id="BONK01000005">
    <property type="protein sequence ID" value="GIG21149.1"/>
    <property type="molecule type" value="Genomic_DNA"/>
</dbReference>
<dbReference type="CDD" id="cd00093">
    <property type="entry name" value="HTH_XRE"/>
    <property type="match status" value="1"/>
</dbReference>
<dbReference type="SUPFAM" id="SSF47413">
    <property type="entry name" value="lambda repressor-like DNA-binding domains"/>
    <property type="match status" value="1"/>
</dbReference>
<dbReference type="Proteomes" id="UP000632740">
    <property type="component" value="Unassembled WGS sequence"/>
</dbReference>
<organism evidence="2 3">
    <name type="scientific">Cellulomonas chitinilytica</name>
    <dbReference type="NCBI Taxonomy" id="398759"/>
    <lineage>
        <taxon>Bacteria</taxon>
        <taxon>Bacillati</taxon>
        <taxon>Actinomycetota</taxon>
        <taxon>Actinomycetes</taxon>
        <taxon>Micrococcales</taxon>
        <taxon>Cellulomonadaceae</taxon>
        <taxon>Cellulomonas</taxon>
    </lineage>
</organism>
<dbReference type="PROSITE" id="PS50943">
    <property type="entry name" value="HTH_CROC1"/>
    <property type="match status" value="1"/>
</dbReference>
<reference evidence="2" key="1">
    <citation type="submission" date="2021-01" db="EMBL/GenBank/DDBJ databases">
        <title>Whole genome shotgun sequence of Cellulomonas chitinilytica NBRC 110799.</title>
        <authorList>
            <person name="Komaki H."/>
            <person name="Tamura T."/>
        </authorList>
    </citation>
    <scope>NUCLEOTIDE SEQUENCE</scope>
    <source>
        <strain evidence="2">NBRC 110799</strain>
    </source>
</reference>
<keyword evidence="3" id="KW-1185">Reference proteome</keyword>